<dbReference type="Gene3D" id="3.30.420.10">
    <property type="entry name" value="Ribonuclease H-like superfamily/Ribonuclease H"/>
    <property type="match status" value="1"/>
</dbReference>
<dbReference type="CDD" id="cd06222">
    <property type="entry name" value="RNase_H_like"/>
    <property type="match status" value="1"/>
</dbReference>
<gene>
    <name evidence="2" type="ORF">TCM_036437</name>
</gene>
<dbReference type="Pfam" id="PF13456">
    <property type="entry name" value="RVT_3"/>
    <property type="match status" value="1"/>
</dbReference>
<evidence type="ECO:0000259" key="1">
    <source>
        <dbReference type="Pfam" id="PF13456"/>
    </source>
</evidence>
<name>A0A061FRZ7_THECC</name>
<dbReference type="EMBL" id="CM001886">
    <property type="protein sequence ID" value="EOY17289.1"/>
    <property type="molecule type" value="Genomic_DNA"/>
</dbReference>
<dbReference type="GO" id="GO:0003676">
    <property type="term" value="F:nucleic acid binding"/>
    <property type="evidence" value="ECO:0007669"/>
    <property type="project" value="InterPro"/>
</dbReference>
<evidence type="ECO:0000313" key="3">
    <source>
        <dbReference type="Proteomes" id="UP000026915"/>
    </source>
</evidence>
<reference evidence="2 3" key="1">
    <citation type="journal article" date="2013" name="Genome Biol.">
        <title>The genome sequence of the most widely cultivated cacao type and its use to identify candidate genes regulating pod color.</title>
        <authorList>
            <person name="Motamayor J.C."/>
            <person name="Mockaitis K."/>
            <person name="Schmutz J."/>
            <person name="Haiminen N."/>
            <person name="Iii D.L."/>
            <person name="Cornejo O."/>
            <person name="Findley S.D."/>
            <person name="Zheng P."/>
            <person name="Utro F."/>
            <person name="Royaert S."/>
            <person name="Saski C."/>
            <person name="Jenkins J."/>
            <person name="Podicheti R."/>
            <person name="Zhao M."/>
            <person name="Scheffler B.E."/>
            <person name="Stack J.C."/>
            <person name="Feltus F.A."/>
            <person name="Mustiga G.M."/>
            <person name="Amores F."/>
            <person name="Phillips W."/>
            <person name="Marelli J.P."/>
            <person name="May G.D."/>
            <person name="Shapiro H."/>
            <person name="Ma J."/>
            <person name="Bustamante C.D."/>
            <person name="Schnell R.J."/>
            <person name="Main D."/>
            <person name="Gilbert D."/>
            <person name="Parida L."/>
            <person name="Kuhn D.N."/>
        </authorList>
    </citation>
    <scope>NUCLEOTIDE SEQUENCE [LARGE SCALE GENOMIC DNA]</scope>
    <source>
        <strain evidence="3">cv. Matina 1-6</strain>
    </source>
</reference>
<dbReference type="Proteomes" id="UP000026915">
    <property type="component" value="Chromosome 8"/>
</dbReference>
<dbReference type="Gramene" id="EOY17289">
    <property type="protein sequence ID" value="EOY17289"/>
    <property type="gene ID" value="TCM_036437"/>
</dbReference>
<dbReference type="InParanoid" id="A0A061FRZ7"/>
<feature type="domain" description="RNase H type-1" evidence="1">
    <location>
        <begin position="23"/>
        <end position="83"/>
    </location>
</feature>
<keyword evidence="3" id="KW-1185">Reference proteome</keyword>
<accession>A0A061FRZ7</accession>
<evidence type="ECO:0000313" key="2">
    <source>
        <dbReference type="EMBL" id="EOY17289.1"/>
    </source>
</evidence>
<dbReference type="InterPro" id="IPR002156">
    <property type="entry name" value="RNaseH_domain"/>
</dbReference>
<dbReference type="HOGENOM" id="CLU_000680_21_3_1"/>
<dbReference type="GO" id="GO:0004523">
    <property type="term" value="F:RNA-DNA hybrid ribonuclease activity"/>
    <property type="evidence" value="ECO:0007669"/>
    <property type="project" value="InterPro"/>
</dbReference>
<sequence length="110" mass="12475">MQNSKPFKKELISLFSPWAATHCLEVECDSSNVISWIKDHNKVPWPMKIISNAIESCLRSCTGISFSHILREVNLVADNLTKSGVLRTSNFKAYFDIYKGRTHQDSTALD</sequence>
<protein>
    <recommendedName>
        <fullName evidence="1">RNase H type-1 domain-containing protein</fullName>
    </recommendedName>
</protein>
<proteinExistence type="predicted"/>
<organism evidence="2 3">
    <name type="scientific">Theobroma cacao</name>
    <name type="common">Cacao</name>
    <name type="synonym">Cocoa</name>
    <dbReference type="NCBI Taxonomy" id="3641"/>
    <lineage>
        <taxon>Eukaryota</taxon>
        <taxon>Viridiplantae</taxon>
        <taxon>Streptophyta</taxon>
        <taxon>Embryophyta</taxon>
        <taxon>Tracheophyta</taxon>
        <taxon>Spermatophyta</taxon>
        <taxon>Magnoliopsida</taxon>
        <taxon>eudicotyledons</taxon>
        <taxon>Gunneridae</taxon>
        <taxon>Pentapetalae</taxon>
        <taxon>rosids</taxon>
        <taxon>malvids</taxon>
        <taxon>Malvales</taxon>
        <taxon>Malvaceae</taxon>
        <taxon>Byttnerioideae</taxon>
        <taxon>Theobroma</taxon>
    </lineage>
</organism>
<dbReference type="InterPro" id="IPR044730">
    <property type="entry name" value="RNase_H-like_dom_plant"/>
</dbReference>
<dbReference type="InterPro" id="IPR036397">
    <property type="entry name" value="RNaseH_sf"/>
</dbReference>
<dbReference type="AlphaFoldDB" id="A0A061FRZ7"/>